<accession>A0A0R3MF74</accession>
<dbReference type="InterPro" id="IPR032710">
    <property type="entry name" value="NTF2-like_dom_sf"/>
</dbReference>
<dbReference type="AlphaFoldDB" id="A0A0R3MF74"/>
<evidence type="ECO:0000313" key="2">
    <source>
        <dbReference type="Proteomes" id="UP000052023"/>
    </source>
</evidence>
<dbReference type="SUPFAM" id="SSF54427">
    <property type="entry name" value="NTF2-like"/>
    <property type="match status" value="1"/>
</dbReference>
<sequence length="83" mass="9188">MPPRRSTVVGAEAICTFFADIRAQGFRDYVVDLGDVFAKDASLVASGRWALRGLGGGGPYKGNWLNIFARERMGWLIAVHMWN</sequence>
<dbReference type="RefSeq" id="WP_057846909.1">
    <property type="nucleotide sequence ID" value="NZ_LLYA01000192.1"/>
</dbReference>
<evidence type="ECO:0008006" key="3">
    <source>
        <dbReference type="Google" id="ProtNLM"/>
    </source>
</evidence>
<comment type="caution">
    <text evidence="1">The sequence shown here is derived from an EMBL/GenBank/DDBJ whole genome shotgun (WGS) entry which is preliminary data.</text>
</comment>
<reference evidence="1 2" key="1">
    <citation type="submission" date="2014-03" db="EMBL/GenBank/DDBJ databases">
        <title>Bradyrhizobium valentinum sp. nov., isolated from effective nodules of Lupinus mariae-josephae, a lupine endemic of basic-lime soils in Eastern Spain.</title>
        <authorList>
            <person name="Duran D."/>
            <person name="Rey L."/>
            <person name="Navarro A."/>
            <person name="Busquets A."/>
            <person name="Imperial J."/>
            <person name="Ruiz-Argueso T."/>
        </authorList>
    </citation>
    <scope>NUCLEOTIDE SEQUENCE [LARGE SCALE GENOMIC DNA]</scope>
    <source>
        <strain evidence="1 2">Ro19</strain>
    </source>
</reference>
<dbReference type="OrthoDB" id="7630482at2"/>
<organism evidence="1 2">
    <name type="scientific">Bradyrhizobium retamae</name>
    <dbReference type="NCBI Taxonomy" id="1300035"/>
    <lineage>
        <taxon>Bacteria</taxon>
        <taxon>Pseudomonadati</taxon>
        <taxon>Pseudomonadota</taxon>
        <taxon>Alphaproteobacteria</taxon>
        <taxon>Hyphomicrobiales</taxon>
        <taxon>Nitrobacteraceae</taxon>
        <taxon>Bradyrhizobium</taxon>
    </lineage>
</organism>
<dbReference type="EMBL" id="LLYA01000192">
    <property type="protein sequence ID" value="KRR18721.1"/>
    <property type="molecule type" value="Genomic_DNA"/>
</dbReference>
<gene>
    <name evidence="1" type="ORF">CQ13_09725</name>
</gene>
<keyword evidence="2" id="KW-1185">Reference proteome</keyword>
<dbReference type="Proteomes" id="UP000052023">
    <property type="component" value="Unassembled WGS sequence"/>
</dbReference>
<protein>
    <recommendedName>
        <fullName evidence="3">SnoaL-like domain-containing protein</fullName>
    </recommendedName>
</protein>
<name>A0A0R3MF74_9BRAD</name>
<dbReference type="Gene3D" id="3.10.450.50">
    <property type="match status" value="1"/>
</dbReference>
<proteinExistence type="predicted"/>
<evidence type="ECO:0000313" key="1">
    <source>
        <dbReference type="EMBL" id="KRR18721.1"/>
    </source>
</evidence>